<gene>
    <name evidence="2" type="ORF">FYJ66_01630</name>
</gene>
<dbReference type="InterPro" id="IPR012902">
    <property type="entry name" value="N_methyl_site"/>
</dbReference>
<dbReference type="AlphaFoldDB" id="A0A6A8M5U7"/>
<feature type="transmembrane region" description="Helical" evidence="1">
    <location>
        <begin position="20"/>
        <end position="47"/>
    </location>
</feature>
<dbReference type="InterPro" id="IPR045584">
    <property type="entry name" value="Pilin-like"/>
</dbReference>
<sequence>MISLKNAIGYLRKKGRNTGGFTLVEMLVVVLLIGLLGTVTAAGIPAVRQSYRNVKMRANAQTLLSTSISRTTDIFRNADLSTTDGNTEEPVFLDGRNGVPVKLMTVREIYSTHDIGEAPGIIVEQYVIRDENGDYKADEDNQVMLLTEKTVSDGMKESLTYSYNKDKGVFSGKITIYDSSGHKIVSQSFKVRPLNS</sequence>
<dbReference type="Gene3D" id="3.30.700.10">
    <property type="entry name" value="Glycoprotein, Type 4 Pilin"/>
    <property type="match status" value="1"/>
</dbReference>
<dbReference type="Pfam" id="PF07963">
    <property type="entry name" value="N_methyl"/>
    <property type="match status" value="1"/>
</dbReference>
<keyword evidence="1" id="KW-0812">Transmembrane</keyword>
<keyword evidence="1" id="KW-1133">Transmembrane helix</keyword>
<dbReference type="RefSeq" id="WP_154571777.1">
    <property type="nucleotide sequence ID" value="NZ_VUNB01000001.1"/>
</dbReference>
<comment type="caution">
    <text evidence="2">The sequence shown here is derived from an EMBL/GenBank/DDBJ whole genome shotgun (WGS) entry which is preliminary data.</text>
</comment>
<proteinExistence type="predicted"/>
<accession>A0A6A8M5U7</accession>
<dbReference type="NCBIfam" id="TIGR02532">
    <property type="entry name" value="IV_pilin_GFxxxE"/>
    <property type="match status" value="1"/>
</dbReference>
<reference evidence="2" key="1">
    <citation type="submission" date="2019-09" db="EMBL/GenBank/DDBJ databases">
        <title>In-depth cultivation of the pig gut microbiome towards novel bacterial diversity and tailored functional studies.</title>
        <authorList>
            <person name="Wylensek D."/>
            <person name="Hitch T.C.A."/>
            <person name="Clavel T."/>
        </authorList>
    </citation>
    <scope>NUCLEOTIDE SEQUENCE</scope>
    <source>
        <strain evidence="2">RF-744-FAT-WT-3</strain>
    </source>
</reference>
<protein>
    <submittedName>
        <fullName evidence="2">Prepilin-type N-terminal cleavage/methylation domain-containing protein</fullName>
    </submittedName>
</protein>
<keyword evidence="1" id="KW-0472">Membrane</keyword>
<dbReference type="SUPFAM" id="SSF54523">
    <property type="entry name" value="Pili subunits"/>
    <property type="match status" value="1"/>
</dbReference>
<evidence type="ECO:0000313" key="2">
    <source>
        <dbReference type="EMBL" id="MST68311.1"/>
    </source>
</evidence>
<name>A0A6A8M5U7_9FIRM</name>
<dbReference type="EMBL" id="VUNB01000001">
    <property type="protein sequence ID" value="MST68311.1"/>
    <property type="molecule type" value="Genomic_DNA"/>
</dbReference>
<organism evidence="2">
    <name type="scientific">Baileyella intestinalis</name>
    <dbReference type="NCBI Taxonomy" id="2606709"/>
    <lineage>
        <taxon>Bacteria</taxon>
        <taxon>Bacillati</taxon>
        <taxon>Bacillota</taxon>
        <taxon>Clostridia</taxon>
        <taxon>Peptostreptococcales</taxon>
        <taxon>Anaerovoracaceae</taxon>
        <taxon>Baileyella</taxon>
    </lineage>
</organism>
<dbReference type="PROSITE" id="PS00409">
    <property type="entry name" value="PROKAR_NTER_METHYL"/>
    <property type="match status" value="1"/>
</dbReference>
<evidence type="ECO:0000256" key="1">
    <source>
        <dbReference type="SAM" id="Phobius"/>
    </source>
</evidence>